<dbReference type="PANTHER" id="PTHR32309:SF32">
    <property type="entry name" value="TYROSINE-PROTEIN KINASE ETK-RELATED"/>
    <property type="match status" value="1"/>
</dbReference>
<sequence>MAEIKAAPGAEFTLVKRSRLAAINDLRSRFSVSQQGKDSGLLDLALTDANPERAARVLDAISEIYLTQNIQRQSAEIEQSLDFLEGQEPENRHSCARPRMH</sequence>
<dbReference type="EMBL" id="JACHXQ010000015">
    <property type="protein sequence ID" value="MBB3185639.1"/>
    <property type="molecule type" value="Genomic_DNA"/>
</dbReference>
<dbReference type="AlphaFoldDB" id="A0A7W5DMI0"/>
<dbReference type="Proteomes" id="UP000563050">
    <property type="component" value="Unassembled WGS sequence"/>
</dbReference>
<comment type="caution">
    <text evidence="2">The sequence shown here is derived from an EMBL/GenBank/DDBJ whole genome shotgun (WGS) entry which is preliminary data.</text>
</comment>
<evidence type="ECO:0000313" key="3">
    <source>
        <dbReference type="Proteomes" id="UP000563050"/>
    </source>
</evidence>
<dbReference type="GO" id="GO:0005886">
    <property type="term" value="C:plasma membrane"/>
    <property type="evidence" value="ECO:0007669"/>
    <property type="project" value="TreeGrafter"/>
</dbReference>
<dbReference type="GO" id="GO:0004713">
    <property type="term" value="F:protein tyrosine kinase activity"/>
    <property type="evidence" value="ECO:0007669"/>
    <property type="project" value="TreeGrafter"/>
</dbReference>
<dbReference type="InterPro" id="IPR050445">
    <property type="entry name" value="Bact_polysacc_biosynth/exp"/>
</dbReference>
<evidence type="ECO:0000313" key="2">
    <source>
        <dbReference type="EMBL" id="MBB3185639.1"/>
    </source>
</evidence>
<proteinExistence type="predicted"/>
<feature type="region of interest" description="Disordered" evidence="1">
    <location>
        <begin position="82"/>
        <end position="101"/>
    </location>
</feature>
<reference evidence="2 3" key="1">
    <citation type="submission" date="2020-08" db="EMBL/GenBank/DDBJ databases">
        <title>Genomic Encyclopedia of Type Strains, Phase III (KMG-III): the genomes of soil and plant-associated and newly described type strains.</title>
        <authorList>
            <person name="Whitman W."/>
        </authorList>
    </citation>
    <scope>NUCLEOTIDE SEQUENCE [LARGE SCALE GENOMIC DNA]</scope>
    <source>
        <strain evidence="2 3">CECT 7341</strain>
    </source>
</reference>
<name>A0A7W5DMI0_9GAMM</name>
<accession>A0A7W5DMI0</accession>
<dbReference type="PANTHER" id="PTHR32309">
    <property type="entry name" value="TYROSINE-PROTEIN KINASE"/>
    <property type="match status" value="1"/>
</dbReference>
<evidence type="ECO:0000256" key="1">
    <source>
        <dbReference type="SAM" id="MobiDB-lite"/>
    </source>
</evidence>
<dbReference type="RefSeq" id="WP_343065244.1">
    <property type="nucleotide sequence ID" value="NZ_JACHXQ010000015.1"/>
</dbReference>
<keyword evidence="3" id="KW-1185">Reference proteome</keyword>
<gene>
    <name evidence="2" type="ORF">FHR95_003230</name>
</gene>
<organism evidence="2 3">
    <name type="scientific">Halomonas fontilapidosi</name>
    <dbReference type="NCBI Taxonomy" id="616675"/>
    <lineage>
        <taxon>Bacteria</taxon>
        <taxon>Pseudomonadati</taxon>
        <taxon>Pseudomonadota</taxon>
        <taxon>Gammaproteobacteria</taxon>
        <taxon>Oceanospirillales</taxon>
        <taxon>Halomonadaceae</taxon>
        <taxon>Halomonas</taxon>
    </lineage>
</organism>
<protein>
    <submittedName>
        <fullName evidence="2">Uncharacterized protein involved in exopolysaccharide biosynthesis</fullName>
    </submittedName>
</protein>